<dbReference type="InterPro" id="IPR001310">
    <property type="entry name" value="Histidine_triad_HIT"/>
</dbReference>
<evidence type="ECO:0000259" key="3">
    <source>
        <dbReference type="PROSITE" id="PS51084"/>
    </source>
</evidence>
<feature type="domain" description="HIT" evidence="3">
    <location>
        <begin position="60"/>
        <end position="204"/>
    </location>
</feature>
<sequence>MPRTMPSEYTTSTARRSRKSRATTSTRKRDRKRDEEECPFCAIARQHPGKTPIAPYTAPSTPTPTRTPNAAHMILSTPQVIGFLDIMPLSAGHVLLTPRHHAEKIMDLTPEEGASLGAWLPIVTRAVSRALQVDDLNVVQNNGTDSESPEDCKVNVDVGWGRKVFEKVEEVFNPAAANGGARASQVVKHVHYHIIPRPESYTPSRAWTMFGKGPRTDLDDDEAALIAARIRQEIAWEMERMGNSQDSPIVRTNFLAPKL</sequence>
<feature type="compositionally biased region" description="Basic residues" evidence="2">
    <location>
        <begin position="15"/>
        <end position="31"/>
    </location>
</feature>
<organism evidence="4 5">
    <name type="scientific">Drechslerella dactyloides</name>
    <name type="common">Nematode-trapping fungus</name>
    <name type="synonym">Arthrobotrys dactyloides</name>
    <dbReference type="NCBI Taxonomy" id="74499"/>
    <lineage>
        <taxon>Eukaryota</taxon>
        <taxon>Fungi</taxon>
        <taxon>Dikarya</taxon>
        <taxon>Ascomycota</taxon>
        <taxon>Pezizomycotina</taxon>
        <taxon>Orbiliomycetes</taxon>
        <taxon>Orbiliales</taxon>
        <taxon>Orbiliaceae</taxon>
        <taxon>Drechslerella</taxon>
    </lineage>
</organism>
<dbReference type="Pfam" id="PF01230">
    <property type="entry name" value="HIT"/>
    <property type="match status" value="2"/>
</dbReference>
<accession>A0AAD6NJI9</accession>
<evidence type="ECO:0000256" key="1">
    <source>
        <dbReference type="PROSITE-ProRule" id="PRU00464"/>
    </source>
</evidence>
<dbReference type="Gene3D" id="3.30.428.10">
    <property type="entry name" value="HIT-like"/>
    <property type="match status" value="2"/>
</dbReference>
<dbReference type="Proteomes" id="UP001221413">
    <property type="component" value="Unassembled WGS sequence"/>
</dbReference>
<comment type="caution">
    <text evidence="4">The sequence shown here is derived from an EMBL/GenBank/DDBJ whole genome shotgun (WGS) entry which is preliminary data.</text>
</comment>
<dbReference type="InterPro" id="IPR011146">
    <property type="entry name" value="HIT-like"/>
</dbReference>
<reference evidence="4" key="1">
    <citation type="submission" date="2023-01" db="EMBL/GenBank/DDBJ databases">
        <title>The chitinases involved in constricting ring structure development in the nematode-trapping fungus Drechslerella dactyloides.</title>
        <authorList>
            <person name="Wang R."/>
            <person name="Zhang L."/>
            <person name="Tang P."/>
            <person name="Li S."/>
            <person name="Liang L."/>
        </authorList>
    </citation>
    <scope>NUCLEOTIDE SEQUENCE</scope>
    <source>
        <strain evidence="4">YMF1.00031</strain>
    </source>
</reference>
<dbReference type="GO" id="GO:0003824">
    <property type="term" value="F:catalytic activity"/>
    <property type="evidence" value="ECO:0007669"/>
    <property type="project" value="InterPro"/>
</dbReference>
<dbReference type="PROSITE" id="PS51084">
    <property type="entry name" value="HIT_2"/>
    <property type="match status" value="1"/>
</dbReference>
<evidence type="ECO:0000313" key="4">
    <source>
        <dbReference type="EMBL" id="KAJ6259103.1"/>
    </source>
</evidence>
<dbReference type="EMBL" id="JAQGDS010000007">
    <property type="protein sequence ID" value="KAJ6259103.1"/>
    <property type="molecule type" value="Genomic_DNA"/>
</dbReference>
<feature type="region of interest" description="Disordered" evidence="2">
    <location>
        <begin position="1"/>
        <end position="37"/>
    </location>
</feature>
<proteinExistence type="predicted"/>
<name>A0AAD6NJI9_DREDA</name>
<keyword evidence="5" id="KW-1185">Reference proteome</keyword>
<feature type="short sequence motif" description="Histidine triad motif" evidence="1">
    <location>
        <begin position="189"/>
        <end position="193"/>
    </location>
</feature>
<evidence type="ECO:0000313" key="5">
    <source>
        <dbReference type="Proteomes" id="UP001221413"/>
    </source>
</evidence>
<evidence type="ECO:0000256" key="2">
    <source>
        <dbReference type="SAM" id="MobiDB-lite"/>
    </source>
</evidence>
<dbReference type="AlphaFoldDB" id="A0AAD6NJI9"/>
<gene>
    <name evidence="4" type="ORF">Dda_6000</name>
</gene>
<protein>
    <recommendedName>
        <fullName evidence="3">HIT domain-containing protein</fullName>
    </recommendedName>
</protein>
<dbReference type="SUPFAM" id="SSF54197">
    <property type="entry name" value="HIT-like"/>
    <property type="match status" value="2"/>
</dbReference>
<dbReference type="PANTHER" id="PTHR46648">
    <property type="entry name" value="HIT FAMILY PROTEIN 1"/>
    <property type="match status" value="1"/>
</dbReference>
<dbReference type="InterPro" id="IPR036265">
    <property type="entry name" value="HIT-like_sf"/>
</dbReference>
<dbReference type="PANTHER" id="PTHR46648:SF2">
    <property type="entry name" value="HIT DOMAIN-CONTAINING PROTEIN"/>
    <property type="match status" value="1"/>
</dbReference>
<dbReference type="GO" id="GO:0009117">
    <property type="term" value="P:nucleotide metabolic process"/>
    <property type="evidence" value="ECO:0007669"/>
    <property type="project" value="TreeGrafter"/>
</dbReference>